<protein>
    <recommendedName>
        <fullName evidence="3">Porin</fullName>
    </recommendedName>
</protein>
<dbReference type="InterPro" id="IPR010870">
    <property type="entry name" value="Porin_O/P"/>
</dbReference>
<dbReference type="AlphaFoldDB" id="A0A0R2SX28"/>
<dbReference type="InterPro" id="IPR023614">
    <property type="entry name" value="Porin_dom_sf"/>
</dbReference>
<sequence length="465" mass="50228">MTNKIRLLSSLTTTSTTAAVSSLIGSSVGASIALSAAIALIASPAKAADQALLDILLSNGAIDQAQYNELLNKEALEEADVVNIGFANGSGLNVKSADGAYEVEIGGRLHLDYIDHSFDSRIGKDPISGSQVRRGRIEIDGVFDNNWGYAAEFDYAKNKVAIKDIKLGYETDGGASLYVGHQKQPYSLSLEMSSNDIPFVERSADNYLVATFTDRAIGARYENSGANWFVAAGVFGDAMSNSDTTGDEGWGTSGRLVYSPIIEDERILHLGVRGSYREVDIATPTMQIKDKTTDFSGLSIVNTGALNDAESATLFGPEMAAVWGPLYVFAEHTTTQVGRAAAPDLEFSGWHAAAAWSLTGESRASRYSMSSGEFKGLRPAKNFDWANGDIGAWEIAARYAAIDLNDGNVMGGTEDALSIALNWYPNRSVRIMADWSRVLDTDESNTIRMFAQDMDIFTLRTQWNF</sequence>
<gene>
    <name evidence="1" type="ORF">ABR85_06150</name>
</gene>
<dbReference type="SUPFAM" id="SSF56935">
    <property type="entry name" value="Porins"/>
    <property type="match status" value="1"/>
</dbReference>
<organism evidence="1 2">
    <name type="scientific">OM182 bacterium BACL3 MAG-120619-bin3</name>
    <dbReference type="NCBI Taxonomy" id="1655593"/>
    <lineage>
        <taxon>Bacteria</taxon>
        <taxon>Pseudomonadati</taxon>
        <taxon>Pseudomonadota</taxon>
        <taxon>Gammaproteobacteria</taxon>
        <taxon>OMG group</taxon>
        <taxon>OM182 clade</taxon>
    </lineage>
</organism>
<proteinExistence type="predicted"/>
<dbReference type="EMBL" id="LICD01000157">
    <property type="protein sequence ID" value="KRO79596.1"/>
    <property type="molecule type" value="Genomic_DNA"/>
</dbReference>
<dbReference type="Pfam" id="PF07396">
    <property type="entry name" value="Porin_O_P"/>
    <property type="match status" value="1"/>
</dbReference>
<evidence type="ECO:0000313" key="2">
    <source>
        <dbReference type="Proteomes" id="UP000051242"/>
    </source>
</evidence>
<evidence type="ECO:0008006" key="3">
    <source>
        <dbReference type="Google" id="ProtNLM"/>
    </source>
</evidence>
<dbReference type="Proteomes" id="UP000051242">
    <property type="component" value="Unassembled WGS sequence"/>
</dbReference>
<evidence type="ECO:0000313" key="1">
    <source>
        <dbReference type="EMBL" id="KRO79596.1"/>
    </source>
</evidence>
<name>A0A0R2SX28_9GAMM</name>
<accession>A0A0R2SX28</accession>
<dbReference type="Gene3D" id="2.40.160.10">
    <property type="entry name" value="Porin"/>
    <property type="match status" value="1"/>
</dbReference>
<comment type="caution">
    <text evidence="1">The sequence shown here is derived from an EMBL/GenBank/DDBJ whole genome shotgun (WGS) entry which is preliminary data.</text>
</comment>
<reference evidence="1 2" key="1">
    <citation type="submission" date="2015-10" db="EMBL/GenBank/DDBJ databases">
        <title>Metagenome-Assembled Genomes uncover a global brackish microbiome.</title>
        <authorList>
            <person name="Hugerth L.W."/>
            <person name="Larsson J."/>
            <person name="Alneberg J."/>
            <person name="Lindh M.V."/>
            <person name="Legrand C."/>
            <person name="Pinhassi J."/>
            <person name="Andersson A.F."/>
        </authorList>
    </citation>
    <scope>NUCLEOTIDE SEQUENCE [LARGE SCALE GENOMIC DNA]</scope>
    <source>
        <strain evidence="1">BACL22 MAG-120619-bin3</strain>
    </source>
</reference>